<protein>
    <submittedName>
        <fullName evidence="1">Uncharacterized protein</fullName>
    </submittedName>
</protein>
<geneLocation type="plasmid" evidence="1 2">
    <name>pTbrSNM4-1b</name>
</geneLocation>
<evidence type="ECO:0000313" key="1">
    <source>
        <dbReference type="EMBL" id="BDG17563.1"/>
    </source>
</evidence>
<dbReference type="EMBL" id="AP025594">
    <property type="protein sequence ID" value="BDG17563.1"/>
    <property type="molecule type" value="Genomic_DNA"/>
</dbReference>
<evidence type="ECO:0000313" key="2">
    <source>
        <dbReference type="Proteomes" id="UP000831120"/>
    </source>
</evidence>
<accession>A0ABN6NIZ0</accession>
<keyword evidence="1" id="KW-0614">Plasmid</keyword>
<organism evidence="1 2">
    <name type="scientific">Thermus brockianus</name>
    <dbReference type="NCBI Taxonomy" id="56956"/>
    <lineage>
        <taxon>Bacteria</taxon>
        <taxon>Thermotogati</taxon>
        <taxon>Deinococcota</taxon>
        <taxon>Deinococci</taxon>
        <taxon>Thermales</taxon>
        <taxon>Thermaceae</taxon>
        <taxon>Thermus</taxon>
    </lineage>
</organism>
<dbReference type="Proteomes" id="UP000831120">
    <property type="component" value="Plasmid pTbrSNM4-1b"/>
</dbReference>
<gene>
    <name evidence="1" type="ORF">TbrSNM41_22970</name>
</gene>
<proteinExistence type="predicted"/>
<dbReference type="RefSeq" id="WP_244363938.1">
    <property type="nucleotide sequence ID" value="NZ_AP025594.1"/>
</dbReference>
<keyword evidence="2" id="KW-1185">Reference proteome</keyword>
<sequence>MGQAKPTPFQAVLVVQGVASPPKGPGHFPSVQVLDRTYLVPGNGLSPKARAALPGVLQAFLRRNPGGGPVPVLLYPRTEECRLDLGKTLLAKLYTTEPPPLPPGRFRVVGLGARREGERLEVEVRPNLGEAFTLCLSLGPSLADASFPLGQVLEVLGSLGEDLSLLAEEVHPPSAS</sequence>
<name>A0ABN6NIZ0_THEBO</name>
<reference evidence="1 2" key="1">
    <citation type="journal article" date="2022" name="Microbiol. Resour. Announc.">
        <title>Complete Genome Sequences of Thermus Strains Isolated from Senami Hot Spring in Japan.</title>
        <authorList>
            <person name="Miyazaki K."/>
        </authorList>
    </citation>
    <scope>NUCLEOTIDE SEQUENCE [LARGE SCALE GENOMIC DNA]</scope>
    <source>
        <strain evidence="1 2">SNM4-1</strain>
        <plasmid evidence="1 2">pTbrSNM4-1b</plasmid>
    </source>
</reference>